<dbReference type="Gene3D" id="1.10.1740.10">
    <property type="match status" value="1"/>
</dbReference>
<dbReference type="PANTHER" id="PTHR43133:SF8">
    <property type="entry name" value="RNA POLYMERASE SIGMA FACTOR HI_1459-RELATED"/>
    <property type="match status" value="1"/>
</dbReference>
<gene>
    <name evidence="9" type="ordered locus">Caul_4079</name>
</gene>
<dbReference type="InterPro" id="IPR036388">
    <property type="entry name" value="WH-like_DNA-bd_sf"/>
</dbReference>
<dbReference type="InterPro" id="IPR007627">
    <property type="entry name" value="RNA_pol_sigma70_r2"/>
</dbReference>
<evidence type="ECO:0000256" key="2">
    <source>
        <dbReference type="ARBA" id="ARBA00023015"/>
    </source>
</evidence>
<name>B0SWZ6_CAUSK</name>
<dbReference type="NCBIfam" id="TIGR02937">
    <property type="entry name" value="sigma70-ECF"/>
    <property type="match status" value="1"/>
</dbReference>
<evidence type="ECO:0000256" key="5">
    <source>
        <dbReference type="ARBA" id="ARBA00023163"/>
    </source>
</evidence>
<dbReference type="AlphaFoldDB" id="B0SWZ6"/>
<dbReference type="GO" id="GO:0003677">
    <property type="term" value="F:DNA binding"/>
    <property type="evidence" value="ECO:0007669"/>
    <property type="project" value="UniProtKB-KW"/>
</dbReference>
<dbReference type="GO" id="GO:0016987">
    <property type="term" value="F:sigma factor activity"/>
    <property type="evidence" value="ECO:0007669"/>
    <property type="project" value="UniProtKB-KW"/>
</dbReference>
<dbReference type="InterPro" id="IPR039425">
    <property type="entry name" value="RNA_pol_sigma-70-like"/>
</dbReference>
<evidence type="ECO:0000259" key="8">
    <source>
        <dbReference type="Pfam" id="PF08281"/>
    </source>
</evidence>
<feature type="region of interest" description="Disordered" evidence="6">
    <location>
        <begin position="174"/>
        <end position="193"/>
    </location>
</feature>
<evidence type="ECO:0000256" key="4">
    <source>
        <dbReference type="ARBA" id="ARBA00023125"/>
    </source>
</evidence>
<sequence>MAWLRDIDRWFAARVLPFAPNYRAYARKLVGDEGDAEDLVQEAYAKVLGVAEWRRLEAPERFVMTIIRNLAFERFRRAKVVAIRQIGVLEMDALPDPAPDAYAVTSARQELDLVLAALERLPDQCRKVLTLRKMHGLSPGQIAVRLNLSVSTVEKHLAKGLRLLTKALAAGDGRSSEKRSSSWRDRVIKTETR</sequence>
<dbReference type="PANTHER" id="PTHR43133">
    <property type="entry name" value="RNA POLYMERASE ECF-TYPE SIGMA FACTO"/>
    <property type="match status" value="1"/>
</dbReference>
<reference evidence="9" key="1">
    <citation type="submission" date="2008-01" db="EMBL/GenBank/DDBJ databases">
        <title>Complete sequence of chromosome of Caulobacter sp. K31.</title>
        <authorList>
            <consortium name="US DOE Joint Genome Institute"/>
            <person name="Copeland A."/>
            <person name="Lucas S."/>
            <person name="Lapidus A."/>
            <person name="Barry K."/>
            <person name="Glavina del Rio T."/>
            <person name="Dalin E."/>
            <person name="Tice H."/>
            <person name="Pitluck S."/>
            <person name="Bruce D."/>
            <person name="Goodwin L."/>
            <person name="Thompson L.S."/>
            <person name="Brettin T."/>
            <person name="Detter J.C."/>
            <person name="Han C."/>
            <person name="Schmutz J."/>
            <person name="Larimer F."/>
            <person name="Land M."/>
            <person name="Hauser L."/>
            <person name="Kyrpides N."/>
            <person name="Kim E."/>
            <person name="Stephens C."/>
            <person name="Richardson P."/>
        </authorList>
    </citation>
    <scope>NUCLEOTIDE SEQUENCE [LARGE SCALE GENOMIC DNA]</scope>
    <source>
        <strain evidence="9">K31</strain>
    </source>
</reference>
<proteinExistence type="inferred from homology"/>
<feature type="domain" description="RNA polymerase sigma-70 region 2" evidence="7">
    <location>
        <begin position="19"/>
        <end position="79"/>
    </location>
</feature>
<feature type="domain" description="RNA polymerase sigma factor 70 region 4 type 2" evidence="8">
    <location>
        <begin position="112"/>
        <end position="164"/>
    </location>
</feature>
<dbReference type="SUPFAM" id="SSF88946">
    <property type="entry name" value="Sigma2 domain of RNA polymerase sigma factors"/>
    <property type="match status" value="1"/>
</dbReference>
<evidence type="ECO:0000256" key="1">
    <source>
        <dbReference type="ARBA" id="ARBA00010641"/>
    </source>
</evidence>
<dbReference type="Gene3D" id="1.10.10.10">
    <property type="entry name" value="Winged helix-like DNA-binding domain superfamily/Winged helix DNA-binding domain"/>
    <property type="match status" value="1"/>
</dbReference>
<keyword evidence="2" id="KW-0805">Transcription regulation</keyword>
<dbReference type="InterPro" id="IPR013324">
    <property type="entry name" value="RNA_pol_sigma_r3/r4-like"/>
</dbReference>
<evidence type="ECO:0000259" key="7">
    <source>
        <dbReference type="Pfam" id="PF04542"/>
    </source>
</evidence>
<accession>B0SWZ6</accession>
<comment type="similarity">
    <text evidence="1">Belongs to the sigma-70 factor family. ECF subfamily.</text>
</comment>
<protein>
    <submittedName>
        <fullName evidence="9">RNA polymerase, sigma-24 subunit, ECF subfamily</fullName>
    </submittedName>
</protein>
<keyword evidence="3" id="KW-0731">Sigma factor</keyword>
<evidence type="ECO:0000256" key="6">
    <source>
        <dbReference type="SAM" id="MobiDB-lite"/>
    </source>
</evidence>
<keyword evidence="5" id="KW-0804">Transcription</keyword>
<organism evidence="9">
    <name type="scientific">Caulobacter sp. (strain K31)</name>
    <dbReference type="NCBI Taxonomy" id="366602"/>
    <lineage>
        <taxon>Bacteria</taxon>
        <taxon>Pseudomonadati</taxon>
        <taxon>Pseudomonadota</taxon>
        <taxon>Alphaproteobacteria</taxon>
        <taxon>Caulobacterales</taxon>
        <taxon>Caulobacteraceae</taxon>
        <taxon>Caulobacter</taxon>
    </lineage>
</organism>
<dbReference type="Pfam" id="PF04542">
    <property type="entry name" value="Sigma70_r2"/>
    <property type="match status" value="1"/>
</dbReference>
<keyword evidence="4" id="KW-0238">DNA-binding</keyword>
<dbReference type="EMBL" id="CP000927">
    <property type="protein sequence ID" value="ABZ73204.1"/>
    <property type="molecule type" value="Genomic_DNA"/>
</dbReference>
<dbReference type="SUPFAM" id="SSF88659">
    <property type="entry name" value="Sigma3 and sigma4 domains of RNA polymerase sigma factors"/>
    <property type="match status" value="1"/>
</dbReference>
<evidence type="ECO:0000256" key="3">
    <source>
        <dbReference type="ARBA" id="ARBA00023082"/>
    </source>
</evidence>
<dbReference type="Pfam" id="PF08281">
    <property type="entry name" value="Sigma70_r4_2"/>
    <property type="match status" value="1"/>
</dbReference>
<dbReference type="eggNOG" id="COG1595">
    <property type="taxonomic scope" value="Bacteria"/>
</dbReference>
<dbReference type="InterPro" id="IPR013249">
    <property type="entry name" value="RNA_pol_sigma70_r4_t2"/>
</dbReference>
<evidence type="ECO:0000313" key="9">
    <source>
        <dbReference type="EMBL" id="ABZ73204.1"/>
    </source>
</evidence>
<dbReference type="OrthoDB" id="7268940at2"/>
<dbReference type="InterPro" id="IPR014284">
    <property type="entry name" value="RNA_pol_sigma-70_dom"/>
</dbReference>
<dbReference type="InterPro" id="IPR013325">
    <property type="entry name" value="RNA_pol_sigma_r2"/>
</dbReference>
<dbReference type="HOGENOM" id="CLU_047691_12_2_5"/>
<dbReference type="KEGG" id="cak:Caul_4079"/>
<dbReference type="STRING" id="366602.Caul_4079"/>
<dbReference type="GO" id="GO:0006352">
    <property type="term" value="P:DNA-templated transcription initiation"/>
    <property type="evidence" value="ECO:0007669"/>
    <property type="project" value="InterPro"/>
</dbReference>